<feature type="transmembrane region" description="Helical" evidence="1">
    <location>
        <begin position="140"/>
        <end position="166"/>
    </location>
</feature>
<feature type="transmembrane region" description="Helical" evidence="1">
    <location>
        <begin position="12"/>
        <end position="35"/>
    </location>
</feature>
<name>A0AAV9JAN2_9PEZI</name>
<dbReference type="InterPro" id="IPR009571">
    <property type="entry name" value="SUR7/Rim9-like_fungi"/>
</dbReference>
<dbReference type="Gene3D" id="1.20.140.150">
    <property type="match status" value="1"/>
</dbReference>
<organism evidence="2 3">
    <name type="scientific">Oleoguttula mirabilis</name>
    <dbReference type="NCBI Taxonomy" id="1507867"/>
    <lineage>
        <taxon>Eukaryota</taxon>
        <taxon>Fungi</taxon>
        <taxon>Dikarya</taxon>
        <taxon>Ascomycota</taxon>
        <taxon>Pezizomycotina</taxon>
        <taxon>Dothideomycetes</taxon>
        <taxon>Dothideomycetidae</taxon>
        <taxon>Mycosphaerellales</taxon>
        <taxon>Teratosphaeriaceae</taxon>
        <taxon>Oleoguttula</taxon>
    </lineage>
</organism>
<dbReference type="PANTHER" id="PTHR28013">
    <property type="entry name" value="PROTEIN DCV1-RELATED"/>
    <property type="match status" value="1"/>
</dbReference>
<evidence type="ECO:0008006" key="4">
    <source>
        <dbReference type="Google" id="ProtNLM"/>
    </source>
</evidence>
<dbReference type="Pfam" id="PF06687">
    <property type="entry name" value="SUR7"/>
    <property type="match status" value="1"/>
</dbReference>
<dbReference type="GO" id="GO:0005886">
    <property type="term" value="C:plasma membrane"/>
    <property type="evidence" value="ECO:0007669"/>
    <property type="project" value="InterPro"/>
</dbReference>
<keyword evidence="1" id="KW-0812">Transmembrane</keyword>
<keyword evidence="3" id="KW-1185">Reference proteome</keyword>
<evidence type="ECO:0000313" key="2">
    <source>
        <dbReference type="EMBL" id="KAK4541960.1"/>
    </source>
</evidence>
<protein>
    <recommendedName>
        <fullName evidence="4">Pali-domain-containing protein</fullName>
    </recommendedName>
</protein>
<dbReference type="PANTHER" id="PTHR28013:SF7">
    <property type="entry name" value="PALI-DOMAIN-CONTAINING PROTEIN"/>
    <property type="match status" value="1"/>
</dbReference>
<sequence length="243" mass="26080">MALASIARKTHWVGVALLFISSILLLITTISAPIINDVGLLRVTLKNETQIRHSSVSFGTFGYCILDVPPVRTQQDYCTKRHIGYNPADIMAVVDHTSFSEIAAGTSDSLTRVMVLHPIACGLAFIAFLLSLGSGNIGSLAGALVALIAWLLTLISLAVDFSVFGIVRHHVNADKSGSHAKFGTGIWLLLASFVTLFFGVIIVLFTCASARREKKRAAAAPKNEGYLAADGPVAPRRKRFGIF</sequence>
<feature type="transmembrane region" description="Helical" evidence="1">
    <location>
        <begin position="186"/>
        <end position="207"/>
    </location>
</feature>
<dbReference type="Proteomes" id="UP001324427">
    <property type="component" value="Unassembled WGS sequence"/>
</dbReference>
<dbReference type="InterPro" id="IPR051380">
    <property type="entry name" value="pH-response_reg_palI/RIM9"/>
</dbReference>
<dbReference type="AlphaFoldDB" id="A0AAV9JAN2"/>
<reference evidence="2 3" key="1">
    <citation type="submission" date="2021-11" db="EMBL/GenBank/DDBJ databases">
        <title>Black yeast isolated from Biological Soil Crust.</title>
        <authorList>
            <person name="Kurbessoian T."/>
        </authorList>
    </citation>
    <scope>NUCLEOTIDE SEQUENCE [LARGE SCALE GENOMIC DNA]</scope>
    <source>
        <strain evidence="2 3">CCFEE 5522</strain>
    </source>
</reference>
<dbReference type="EMBL" id="JAVFHQ010000046">
    <property type="protein sequence ID" value="KAK4541960.1"/>
    <property type="molecule type" value="Genomic_DNA"/>
</dbReference>
<keyword evidence="1" id="KW-0472">Membrane</keyword>
<dbReference type="GO" id="GO:0032153">
    <property type="term" value="C:cell division site"/>
    <property type="evidence" value="ECO:0007669"/>
    <property type="project" value="TreeGrafter"/>
</dbReference>
<gene>
    <name evidence="2" type="ORF">LTR36_007160</name>
</gene>
<keyword evidence="1" id="KW-1133">Transmembrane helix</keyword>
<comment type="caution">
    <text evidence="2">The sequence shown here is derived from an EMBL/GenBank/DDBJ whole genome shotgun (WGS) entry which is preliminary data.</text>
</comment>
<feature type="transmembrane region" description="Helical" evidence="1">
    <location>
        <begin position="115"/>
        <end position="133"/>
    </location>
</feature>
<evidence type="ECO:0000256" key="1">
    <source>
        <dbReference type="SAM" id="Phobius"/>
    </source>
</evidence>
<evidence type="ECO:0000313" key="3">
    <source>
        <dbReference type="Proteomes" id="UP001324427"/>
    </source>
</evidence>
<dbReference type="GO" id="GO:0035838">
    <property type="term" value="C:growing cell tip"/>
    <property type="evidence" value="ECO:0007669"/>
    <property type="project" value="TreeGrafter"/>
</dbReference>
<proteinExistence type="predicted"/>
<accession>A0AAV9JAN2</accession>